<keyword evidence="4" id="KW-1185">Reference proteome</keyword>
<evidence type="ECO:0000256" key="2">
    <source>
        <dbReference type="SAM" id="Phobius"/>
    </source>
</evidence>
<keyword evidence="2" id="KW-0472">Membrane</keyword>
<dbReference type="RefSeq" id="WP_263048436.1">
    <property type="nucleotide sequence ID" value="NZ_CP106738.1"/>
</dbReference>
<evidence type="ECO:0000313" key="4">
    <source>
        <dbReference type="Proteomes" id="UP001064087"/>
    </source>
</evidence>
<protein>
    <submittedName>
        <fullName evidence="3">Uncharacterized protein</fullName>
    </submittedName>
</protein>
<gene>
    <name evidence="3" type="ORF">N7U68_05005</name>
</gene>
<keyword evidence="2" id="KW-1133">Transmembrane helix</keyword>
<keyword evidence="2" id="KW-0812">Transmembrane</keyword>
<dbReference type="EMBL" id="CP106738">
    <property type="protein sequence ID" value="UXX84016.1"/>
    <property type="molecule type" value="Genomic_DNA"/>
</dbReference>
<organism evidence="3 4">
    <name type="scientific">Roseovarius pelagicus</name>
    <dbReference type="NCBI Taxonomy" id="2980108"/>
    <lineage>
        <taxon>Bacteria</taxon>
        <taxon>Pseudomonadati</taxon>
        <taxon>Pseudomonadota</taxon>
        <taxon>Alphaproteobacteria</taxon>
        <taxon>Rhodobacterales</taxon>
        <taxon>Roseobacteraceae</taxon>
        <taxon>Roseovarius</taxon>
    </lineage>
</organism>
<evidence type="ECO:0000256" key="1">
    <source>
        <dbReference type="SAM" id="MobiDB-lite"/>
    </source>
</evidence>
<proteinExistence type="predicted"/>
<feature type="compositionally biased region" description="Low complexity" evidence="1">
    <location>
        <begin position="55"/>
        <end position="67"/>
    </location>
</feature>
<name>A0ABY6DCZ5_9RHOB</name>
<feature type="region of interest" description="Disordered" evidence="1">
    <location>
        <begin position="50"/>
        <end position="75"/>
    </location>
</feature>
<dbReference type="Proteomes" id="UP001064087">
    <property type="component" value="Chromosome"/>
</dbReference>
<sequence>MSAPDTNFKKQKKRHKGPLSGMALVVIFAAILLLALTLRLVYFGNDPGDADDPAEAPVATPPAAVEDNGTVGTTD</sequence>
<reference evidence="3" key="1">
    <citation type="submission" date="2022-10" db="EMBL/GenBank/DDBJ databases">
        <title>Roseovarius pelagicus sp. nov., isolated from Arctic seawater.</title>
        <authorList>
            <person name="Hong Y.W."/>
            <person name="Hwang C.Y."/>
        </authorList>
    </citation>
    <scope>NUCLEOTIDE SEQUENCE</scope>
    <source>
        <strain evidence="3">HL-MP18</strain>
    </source>
</reference>
<accession>A0ABY6DCZ5</accession>
<feature type="transmembrane region" description="Helical" evidence="2">
    <location>
        <begin position="21"/>
        <end position="42"/>
    </location>
</feature>
<evidence type="ECO:0000313" key="3">
    <source>
        <dbReference type="EMBL" id="UXX84016.1"/>
    </source>
</evidence>